<comment type="caution">
    <text evidence="2">The sequence shown here is derived from an EMBL/GenBank/DDBJ whole genome shotgun (WGS) entry which is preliminary data.</text>
</comment>
<keyword evidence="1" id="KW-0732">Signal</keyword>
<feature type="non-terminal residue" evidence="2">
    <location>
        <position position="1"/>
    </location>
</feature>
<gene>
    <name evidence="2" type="ORF">HAX54_035887</name>
</gene>
<evidence type="ECO:0000313" key="2">
    <source>
        <dbReference type="EMBL" id="MCD9646210.1"/>
    </source>
</evidence>
<feature type="chain" id="PRO_5045168951" evidence="1">
    <location>
        <begin position="20"/>
        <end position="70"/>
    </location>
</feature>
<dbReference type="EMBL" id="JACEIK010004715">
    <property type="protein sequence ID" value="MCD9646210.1"/>
    <property type="molecule type" value="Genomic_DNA"/>
</dbReference>
<dbReference type="Proteomes" id="UP000823775">
    <property type="component" value="Unassembled WGS sequence"/>
</dbReference>
<sequence length="70" mass="7988">GQMMFLSLFILLNSPLSQGLFPLNFSVLALVLREHSRSLFPRAFLHLVLEHLSVQLKMGQGLFHVHPCFL</sequence>
<accession>A0ABS8VJ58</accession>
<evidence type="ECO:0000313" key="3">
    <source>
        <dbReference type="Proteomes" id="UP000823775"/>
    </source>
</evidence>
<feature type="signal peptide" evidence="1">
    <location>
        <begin position="1"/>
        <end position="19"/>
    </location>
</feature>
<feature type="non-terminal residue" evidence="2">
    <location>
        <position position="70"/>
    </location>
</feature>
<organism evidence="2 3">
    <name type="scientific">Datura stramonium</name>
    <name type="common">Jimsonweed</name>
    <name type="synonym">Common thornapple</name>
    <dbReference type="NCBI Taxonomy" id="4076"/>
    <lineage>
        <taxon>Eukaryota</taxon>
        <taxon>Viridiplantae</taxon>
        <taxon>Streptophyta</taxon>
        <taxon>Embryophyta</taxon>
        <taxon>Tracheophyta</taxon>
        <taxon>Spermatophyta</taxon>
        <taxon>Magnoliopsida</taxon>
        <taxon>eudicotyledons</taxon>
        <taxon>Gunneridae</taxon>
        <taxon>Pentapetalae</taxon>
        <taxon>asterids</taxon>
        <taxon>lamiids</taxon>
        <taxon>Solanales</taxon>
        <taxon>Solanaceae</taxon>
        <taxon>Solanoideae</taxon>
        <taxon>Datureae</taxon>
        <taxon>Datura</taxon>
    </lineage>
</organism>
<reference evidence="2 3" key="1">
    <citation type="journal article" date="2021" name="BMC Genomics">
        <title>Datura genome reveals duplications of psychoactive alkaloid biosynthetic genes and high mutation rate following tissue culture.</title>
        <authorList>
            <person name="Rajewski A."/>
            <person name="Carter-House D."/>
            <person name="Stajich J."/>
            <person name="Litt A."/>
        </authorList>
    </citation>
    <scope>NUCLEOTIDE SEQUENCE [LARGE SCALE GENOMIC DNA]</scope>
    <source>
        <strain evidence="2">AR-01</strain>
    </source>
</reference>
<name>A0ABS8VJ58_DATST</name>
<protein>
    <submittedName>
        <fullName evidence="2">Uncharacterized protein</fullName>
    </submittedName>
</protein>
<evidence type="ECO:0000256" key="1">
    <source>
        <dbReference type="SAM" id="SignalP"/>
    </source>
</evidence>
<proteinExistence type="predicted"/>
<keyword evidence="3" id="KW-1185">Reference proteome</keyword>